<dbReference type="InterPro" id="IPR011989">
    <property type="entry name" value="ARM-like"/>
</dbReference>
<reference evidence="2" key="1">
    <citation type="submission" date="2016-10" db="EMBL/GenBank/DDBJ databases">
        <authorList>
            <person name="Varghese N."/>
            <person name="Submissions S."/>
        </authorList>
    </citation>
    <scope>NUCLEOTIDE SEQUENCE [LARGE SCALE GENOMIC DNA]</scope>
    <source>
        <strain evidence="2">CGMCC 4.7047</strain>
    </source>
</reference>
<evidence type="ECO:0000313" key="2">
    <source>
        <dbReference type="Proteomes" id="UP000198873"/>
    </source>
</evidence>
<dbReference type="EMBL" id="FPAB01000004">
    <property type="protein sequence ID" value="SFS87477.1"/>
    <property type="molecule type" value="Genomic_DNA"/>
</dbReference>
<dbReference type="AlphaFoldDB" id="A0A1I6TEM3"/>
<name>A0A1I6TEM3_9ACTN</name>
<dbReference type="Gene3D" id="1.25.10.10">
    <property type="entry name" value="Leucine-rich Repeat Variant"/>
    <property type="match status" value="1"/>
</dbReference>
<dbReference type="SUPFAM" id="SSF48371">
    <property type="entry name" value="ARM repeat"/>
    <property type="match status" value="1"/>
</dbReference>
<dbReference type="InterPro" id="IPR016024">
    <property type="entry name" value="ARM-type_fold"/>
</dbReference>
<accession>A0A1I6TEM3</accession>
<proteinExistence type="predicted"/>
<dbReference type="STRING" id="1176198.SAMN05444716_104582"/>
<dbReference type="Proteomes" id="UP000198873">
    <property type="component" value="Unassembled WGS sequence"/>
</dbReference>
<protein>
    <submittedName>
        <fullName evidence="1">Uncharacterized protein</fullName>
    </submittedName>
</protein>
<organism evidence="1 2">
    <name type="scientific">Streptomyces harbinensis</name>
    <dbReference type="NCBI Taxonomy" id="1176198"/>
    <lineage>
        <taxon>Bacteria</taxon>
        <taxon>Bacillati</taxon>
        <taxon>Actinomycetota</taxon>
        <taxon>Actinomycetes</taxon>
        <taxon>Kitasatosporales</taxon>
        <taxon>Streptomycetaceae</taxon>
        <taxon>Streptomyces</taxon>
    </lineage>
</organism>
<evidence type="ECO:0000313" key="1">
    <source>
        <dbReference type="EMBL" id="SFS87477.1"/>
    </source>
</evidence>
<dbReference type="RefSeq" id="WP_093843261.1">
    <property type="nucleotide sequence ID" value="NZ_FPAB01000004.1"/>
</dbReference>
<gene>
    <name evidence="1" type="ORF">SAMN05444716_104582</name>
</gene>
<sequence length="648" mass="70059">MSEHPEPEPGRTGDHQRVDQGAAVHGNVQGDVNLTFGTATRVVKPRFREGPYPAEDISERLHAFVEPPSCADARAVLDRRRVLLLIGAAGSGAGTAAFALLRDRITGDGRIIGLDPSRDLAELNPSDGSGYLLRGVNAESAEALTDVALAALHERLRAAGAHLVVIVNPALRLASTTARWQVIHTPPHPAEVARARLGTMGLTEEQLSLALAALGDPQVKAHLETSREPAVGTEVAEELRHIALGTKELHEALGGLTRTAADHAAQTLRAVRADGDALALATSIALLERHDRTVIARCAAGLRPLLDRSALGREPEATAAPETDVLGDDFTTRLRKVNAHPLPRVVDSSSHHWFRYWIEPIAFQRRHQANAVLSRLWLDYDGIAHAVLTWLRRDSTRYSPGIDYTAGLAIGRVLRQATGPEVLRQLRHLAESPDRWRRRLVAYALNEAAQDGLLAGAVRDQMSRWSRYANEHLRATVAETCGGGFGLIRPERTLSLLDRVLYGSAPTSVRTGVSLSLAVLLTESANTGLVFDTFTDWIARPEDTGQHSYALGAIPGLIADFLQLDVDDPGPLLPLVREALNNAQARESVVQALLRAEESPNPRIRARATALITALAADAGRQRGVRTLLVARLHRRARSENLAEGAAA</sequence>
<keyword evidence="2" id="KW-1185">Reference proteome</keyword>